<dbReference type="PROSITE" id="PS51462">
    <property type="entry name" value="NUDIX"/>
    <property type="match status" value="1"/>
</dbReference>
<dbReference type="Gene3D" id="3.90.79.10">
    <property type="entry name" value="Nucleoside Triphosphate Pyrophosphohydrolase"/>
    <property type="match status" value="1"/>
</dbReference>
<dbReference type="PANTHER" id="PTHR43046">
    <property type="entry name" value="GDP-MANNOSE MANNOSYL HYDROLASE"/>
    <property type="match status" value="1"/>
</dbReference>
<evidence type="ECO:0000313" key="4">
    <source>
        <dbReference type="EMBL" id="MBB1253507.1"/>
    </source>
</evidence>
<feature type="domain" description="Nudix hydrolase" evidence="3">
    <location>
        <begin position="10"/>
        <end position="150"/>
    </location>
</feature>
<organism evidence="4 5">
    <name type="scientific">Streptomyces alkaliterrae</name>
    <dbReference type="NCBI Taxonomy" id="2213162"/>
    <lineage>
        <taxon>Bacteria</taxon>
        <taxon>Bacillati</taxon>
        <taxon>Actinomycetota</taxon>
        <taxon>Actinomycetes</taxon>
        <taxon>Kitasatosporales</taxon>
        <taxon>Streptomycetaceae</taxon>
        <taxon>Streptomyces</taxon>
    </lineage>
</organism>
<dbReference type="SUPFAM" id="SSF55811">
    <property type="entry name" value="Nudix"/>
    <property type="match status" value="1"/>
</dbReference>
<evidence type="ECO:0000313" key="5">
    <source>
        <dbReference type="Proteomes" id="UP000525686"/>
    </source>
</evidence>
<comment type="cofactor">
    <cofactor evidence="1">
        <name>Mg(2+)</name>
        <dbReference type="ChEBI" id="CHEBI:18420"/>
    </cofactor>
</comment>
<evidence type="ECO:0000256" key="1">
    <source>
        <dbReference type="ARBA" id="ARBA00001946"/>
    </source>
</evidence>
<dbReference type="EMBL" id="JABJWZ010000056">
    <property type="protein sequence ID" value="MBB1253507.1"/>
    <property type="molecule type" value="Genomic_DNA"/>
</dbReference>
<protein>
    <submittedName>
        <fullName evidence="4">NUDIX domain-containing protein</fullName>
    </submittedName>
</protein>
<dbReference type="AlphaFoldDB" id="A0A7W3WJL6"/>
<sequence length="177" mass="19378">MEHSTGGTARHTEVIDVHLLLRRGDTLLLARRHNTGYADGLLHAPSGHVEDGEDVRQAVIREAAEEIGLVLRPADLRAALVMQHRGPAGAPRVGWFFEAWLDADREPVNAEPDKCSELAWYPLDALPAGPGQLVAYCRAGIEAYLAGERFVLHWHEPGDPVDHDPSLPDRAVPLPTT</sequence>
<dbReference type="GO" id="GO:0016787">
    <property type="term" value="F:hydrolase activity"/>
    <property type="evidence" value="ECO:0007669"/>
    <property type="project" value="UniProtKB-KW"/>
</dbReference>
<comment type="caution">
    <text evidence="4">The sequence shown here is derived from an EMBL/GenBank/DDBJ whole genome shotgun (WGS) entry which is preliminary data.</text>
</comment>
<evidence type="ECO:0000259" key="3">
    <source>
        <dbReference type="PROSITE" id="PS51462"/>
    </source>
</evidence>
<accession>A0A7W3WJL6</accession>
<keyword evidence="2" id="KW-0378">Hydrolase</keyword>
<dbReference type="InterPro" id="IPR015797">
    <property type="entry name" value="NUDIX_hydrolase-like_dom_sf"/>
</dbReference>
<dbReference type="PROSITE" id="PS00893">
    <property type="entry name" value="NUDIX_BOX"/>
    <property type="match status" value="1"/>
</dbReference>
<dbReference type="PANTHER" id="PTHR43046:SF16">
    <property type="entry name" value="ADP-RIBOSE PYROPHOSPHATASE YJHB-RELATED"/>
    <property type="match status" value="1"/>
</dbReference>
<dbReference type="InterPro" id="IPR000086">
    <property type="entry name" value="NUDIX_hydrolase_dom"/>
</dbReference>
<dbReference type="Proteomes" id="UP000525686">
    <property type="component" value="Unassembled WGS sequence"/>
</dbReference>
<dbReference type="InterPro" id="IPR020084">
    <property type="entry name" value="NUDIX_hydrolase_CS"/>
</dbReference>
<dbReference type="CDD" id="cd04683">
    <property type="entry name" value="NUDIX_Hydrolase"/>
    <property type="match status" value="1"/>
</dbReference>
<proteinExistence type="predicted"/>
<evidence type="ECO:0000256" key="2">
    <source>
        <dbReference type="ARBA" id="ARBA00022801"/>
    </source>
</evidence>
<name>A0A7W3WJL6_9ACTN</name>
<reference evidence="5" key="1">
    <citation type="submission" date="2020-05" db="EMBL/GenBank/DDBJ databases">
        <title>Classification of alakaliphilic streptomycetes isolated from an alkaline soil next to Lonar Crater, India and a proposal for the recognition of Streptomyces alkaliterrae sp. nov.</title>
        <authorList>
            <person name="Golinska P."/>
        </authorList>
    </citation>
    <scope>NUCLEOTIDE SEQUENCE [LARGE SCALE GENOMIC DNA]</scope>
    <source>
        <strain evidence="5">OF3</strain>
    </source>
</reference>
<dbReference type="Pfam" id="PF00293">
    <property type="entry name" value="NUDIX"/>
    <property type="match status" value="1"/>
</dbReference>
<gene>
    <name evidence="4" type="ORF">H3146_09005</name>
</gene>